<feature type="domain" description="VQ" evidence="2">
    <location>
        <begin position="92"/>
        <end position="117"/>
    </location>
</feature>
<feature type="region of interest" description="Disordered" evidence="1">
    <location>
        <begin position="111"/>
        <end position="173"/>
    </location>
</feature>
<evidence type="ECO:0000259" key="2">
    <source>
        <dbReference type="Pfam" id="PF05678"/>
    </source>
</evidence>
<feature type="compositionally biased region" description="Pro residues" evidence="1">
    <location>
        <begin position="118"/>
        <end position="130"/>
    </location>
</feature>
<dbReference type="OrthoDB" id="783585at2759"/>
<evidence type="ECO:0000313" key="3">
    <source>
        <dbReference type="EMBL" id="OMO53770.1"/>
    </source>
</evidence>
<feature type="compositionally biased region" description="Pro residues" evidence="1">
    <location>
        <begin position="139"/>
        <end position="173"/>
    </location>
</feature>
<reference evidence="3 4" key="1">
    <citation type="submission" date="2013-09" db="EMBL/GenBank/DDBJ databases">
        <title>Corchorus capsularis genome sequencing.</title>
        <authorList>
            <person name="Alam M."/>
            <person name="Haque M.S."/>
            <person name="Islam M.S."/>
            <person name="Emdad E.M."/>
            <person name="Islam M.M."/>
            <person name="Ahmed B."/>
            <person name="Halim A."/>
            <person name="Hossen Q.M.M."/>
            <person name="Hossain M.Z."/>
            <person name="Ahmed R."/>
            <person name="Khan M.M."/>
            <person name="Islam R."/>
            <person name="Rashid M.M."/>
            <person name="Khan S.A."/>
            <person name="Rahman M.S."/>
            <person name="Alam M."/>
        </authorList>
    </citation>
    <scope>NUCLEOTIDE SEQUENCE [LARGE SCALE GENOMIC DNA]</scope>
    <source>
        <strain evidence="4">cv. CVL-1</strain>
        <tissue evidence="3">Whole seedling</tissue>
    </source>
</reference>
<sequence length="392" mass="42008">MAKLKIEIQATQKGSSDCQSHSRPLSVFLFSFPSTTSTANAGMSVRDVAICVVTSPDLSRSIYSDRCMIGKNIKKSPMHQPNFANNAARQQPQPQVYNISKNDFRNIVQQLTGSPSQDPLPRPPQNPPKPQSMRLQKIRPPPLPQINRPHIPPPVPMPVPGPGPGPAHAPAPVPPPAPYNPSWVRPSPYGQPSPTMLQPLVPGDGAWANTAESPISAYMRYLQTSLIDPSPVGNQVQHPMQPPVPGHPQAPPPSSGLLPNPPMPALPSPRGVNGPVPPMPNLPSPRMNGPVPPMPNLPSPRMNGPALLPSPTSQFLLPSPTGYMNLLSPRSPYPLLSPGVQFPPMTPNFAFSPMGQSGILGPGPQPPPSPGFMYPLSPSGFFAFPSPRWRDQ</sequence>
<dbReference type="AlphaFoldDB" id="A0A1R3G6X1"/>
<dbReference type="InterPro" id="IPR039612">
    <property type="entry name" value="VQ_5/9/14"/>
</dbReference>
<dbReference type="EMBL" id="AWWV01015138">
    <property type="protein sequence ID" value="OMO53770.1"/>
    <property type="molecule type" value="Genomic_DNA"/>
</dbReference>
<organism evidence="3 4">
    <name type="scientific">Corchorus capsularis</name>
    <name type="common">Jute</name>
    <dbReference type="NCBI Taxonomy" id="210143"/>
    <lineage>
        <taxon>Eukaryota</taxon>
        <taxon>Viridiplantae</taxon>
        <taxon>Streptophyta</taxon>
        <taxon>Embryophyta</taxon>
        <taxon>Tracheophyta</taxon>
        <taxon>Spermatophyta</taxon>
        <taxon>Magnoliopsida</taxon>
        <taxon>eudicotyledons</taxon>
        <taxon>Gunneridae</taxon>
        <taxon>Pentapetalae</taxon>
        <taxon>rosids</taxon>
        <taxon>malvids</taxon>
        <taxon>Malvales</taxon>
        <taxon>Malvaceae</taxon>
        <taxon>Grewioideae</taxon>
        <taxon>Apeibeae</taxon>
        <taxon>Corchorus</taxon>
    </lineage>
</organism>
<dbReference type="InterPro" id="IPR008889">
    <property type="entry name" value="VQ"/>
</dbReference>
<protein>
    <submittedName>
        <fullName evidence="3">VQ motif-containing protein</fullName>
    </submittedName>
</protein>
<name>A0A1R3G6X1_COCAP</name>
<dbReference type="PANTHER" id="PTHR33783:SF1">
    <property type="entry name" value="PROTEIN HAIKU1"/>
    <property type="match status" value="1"/>
</dbReference>
<feature type="region of interest" description="Disordered" evidence="1">
    <location>
        <begin position="229"/>
        <end position="314"/>
    </location>
</feature>
<proteinExistence type="predicted"/>
<evidence type="ECO:0000313" key="4">
    <source>
        <dbReference type="Proteomes" id="UP000188268"/>
    </source>
</evidence>
<dbReference type="OMA" id="MPPAQEH"/>
<dbReference type="STRING" id="210143.A0A1R3G6X1"/>
<feature type="region of interest" description="Disordered" evidence="1">
    <location>
        <begin position="353"/>
        <end position="372"/>
    </location>
</feature>
<comment type="caution">
    <text evidence="3">The sequence shown here is derived from an EMBL/GenBank/DDBJ whole genome shotgun (WGS) entry which is preliminary data.</text>
</comment>
<gene>
    <name evidence="3" type="ORF">CCACVL1_28370</name>
</gene>
<accession>A0A1R3G6X1</accession>
<dbReference type="PANTHER" id="PTHR33783">
    <property type="entry name" value="PROTEIN HAIKU1"/>
    <property type="match status" value="1"/>
</dbReference>
<dbReference type="Gramene" id="OMO53770">
    <property type="protein sequence ID" value="OMO53770"/>
    <property type="gene ID" value="CCACVL1_28370"/>
</dbReference>
<dbReference type="Pfam" id="PF05678">
    <property type="entry name" value="VQ"/>
    <property type="match status" value="1"/>
</dbReference>
<feature type="compositionally biased region" description="Pro residues" evidence="1">
    <location>
        <begin position="240"/>
        <end position="267"/>
    </location>
</feature>
<evidence type="ECO:0000256" key="1">
    <source>
        <dbReference type="SAM" id="MobiDB-lite"/>
    </source>
</evidence>
<keyword evidence="4" id="KW-1185">Reference proteome</keyword>
<dbReference type="Proteomes" id="UP000188268">
    <property type="component" value="Unassembled WGS sequence"/>
</dbReference>